<comment type="subcellular location">
    <subcellularLocation>
        <location evidence="1">Cell membrane</location>
        <topology evidence="1">Multi-pass membrane protein</topology>
    </subcellularLocation>
</comment>
<feature type="transmembrane region" description="Helical" evidence="7">
    <location>
        <begin position="353"/>
        <end position="374"/>
    </location>
</feature>
<dbReference type="PANTHER" id="PTHR30482">
    <property type="entry name" value="HIGH-AFFINITY BRANCHED-CHAIN AMINO ACID TRANSPORT SYSTEM PERMEASE"/>
    <property type="match status" value="1"/>
</dbReference>
<dbReference type="EMBL" id="APKE01000033">
    <property type="protein sequence ID" value="KAF0675005.1"/>
    <property type="molecule type" value="Genomic_DNA"/>
</dbReference>
<feature type="transmembrane region" description="Helical" evidence="7">
    <location>
        <begin position="12"/>
        <end position="29"/>
    </location>
</feature>
<evidence type="ECO:0000256" key="1">
    <source>
        <dbReference type="ARBA" id="ARBA00004651"/>
    </source>
</evidence>
<keyword evidence="4 7" id="KW-1133">Transmembrane helix</keyword>
<dbReference type="RefSeq" id="WP_159966229.1">
    <property type="nucleotide sequence ID" value="NZ_APKE01000033.1"/>
</dbReference>
<keyword evidence="3 7" id="KW-0812">Transmembrane</keyword>
<evidence type="ECO:0000256" key="3">
    <source>
        <dbReference type="ARBA" id="ARBA00022692"/>
    </source>
</evidence>
<comment type="caution">
    <text evidence="8">The sequence shown here is derived from an EMBL/GenBank/DDBJ whole genome shotgun (WGS) entry which is preliminary data.</text>
</comment>
<reference evidence="8" key="1">
    <citation type="submission" date="2013-03" db="EMBL/GenBank/DDBJ databases">
        <title>Genome Sequence of the Profundibacterium mesophilum strain KAUST100406-0324T from Red Sea, a novel genus in the family Rhodobacteraceae.</title>
        <authorList>
            <person name="Essack M."/>
            <person name="Alam I."/>
            <person name="Lafi F."/>
            <person name="Alawi W."/>
            <person name="Kamanu F."/>
            <person name="Al-Suwailem A."/>
            <person name="Lee O.O."/>
            <person name="Xu Y."/>
            <person name="Bajic V."/>
            <person name="Qian P.-Y."/>
            <person name="Archer J."/>
        </authorList>
    </citation>
    <scope>NUCLEOTIDE SEQUENCE</scope>
    <source>
        <strain evidence="8">KAUST100406-0324</strain>
    </source>
</reference>
<dbReference type="Pfam" id="PF02653">
    <property type="entry name" value="BPD_transp_2"/>
    <property type="match status" value="1"/>
</dbReference>
<dbReference type="Proteomes" id="UP000698242">
    <property type="component" value="Unassembled WGS sequence"/>
</dbReference>
<dbReference type="PANTHER" id="PTHR30482:SF17">
    <property type="entry name" value="ABC TRANSPORTER ATP-BINDING PROTEIN"/>
    <property type="match status" value="1"/>
</dbReference>
<organism evidence="8 9">
    <name type="scientific">Profundibacterium mesophilum KAUST100406-0324</name>
    <dbReference type="NCBI Taxonomy" id="1037889"/>
    <lineage>
        <taxon>Bacteria</taxon>
        <taxon>Pseudomonadati</taxon>
        <taxon>Pseudomonadota</taxon>
        <taxon>Alphaproteobacteria</taxon>
        <taxon>Rhodobacterales</taxon>
        <taxon>Roseobacteraceae</taxon>
        <taxon>Profundibacterium</taxon>
    </lineage>
</organism>
<name>A0A921NPV3_9RHOB</name>
<dbReference type="OrthoDB" id="9804361at2"/>
<feature type="transmembrane region" description="Helical" evidence="7">
    <location>
        <begin position="324"/>
        <end position="347"/>
    </location>
</feature>
<feature type="transmembrane region" description="Helical" evidence="7">
    <location>
        <begin position="287"/>
        <end position="312"/>
    </location>
</feature>
<feature type="region of interest" description="Disordered" evidence="6">
    <location>
        <begin position="385"/>
        <end position="408"/>
    </location>
</feature>
<evidence type="ECO:0000256" key="7">
    <source>
        <dbReference type="SAM" id="Phobius"/>
    </source>
</evidence>
<dbReference type="AlphaFoldDB" id="A0A921NPV3"/>
<evidence type="ECO:0000256" key="2">
    <source>
        <dbReference type="ARBA" id="ARBA00022475"/>
    </source>
</evidence>
<proteinExistence type="predicted"/>
<evidence type="ECO:0000256" key="5">
    <source>
        <dbReference type="ARBA" id="ARBA00023136"/>
    </source>
</evidence>
<dbReference type="GO" id="GO:0015658">
    <property type="term" value="F:branched-chain amino acid transmembrane transporter activity"/>
    <property type="evidence" value="ECO:0007669"/>
    <property type="project" value="InterPro"/>
</dbReference>
<feature type="transmembrane region" description="Helical" evidence="7">
    <location>
        <begin position="49"/>
        <end position="71"/>
    </location>
</feature>
<gene>
    <name evidence="8" type="ORF">PMES_02714</name>
</gene>
<sequence>MHGTKAKDTTLLIVVAFMTMFAPFLLNPFPAGSELAQFNAGYPDLMQRFVIFGIFAIGFNILFGLTGYLSFGHAAFLGVGSYSAVWMFKLLSMNVIPAIVLSVVVAGLFALVIGFVSLRRSGIYFSILTLAFAQMSFNLAYSVLTPITNGETGLQLSLDDPRILDGGGPATSLPVTNLFGWEMRESTTIHAGAWSFDLSVGYYLSAIIMLACFYLSIRIFRSPFGMMLRAVKSNQQRMNYTGLNSRPYTLAAFVISGMYAGLAGGLLASMDPLAGAERMQWTASGEVVLMTILGGAGTLIGPVLGAGFIKYFENIFSKINEGVLHGWFAVMPDGIEDLLVAIVYPFVGKGWHLTLGLLFMLVVIFLPGGLVEGGQRMGRFAFRRRDRKAGPVESSAAEKRAASSKPAE</sequence>
<keyword evidence="2" id="KW-1003">Cell membrane</keyword>
<evidence type="ECO:0000256" key="4">
    <source>
        <dbReference type="ARBA" id="ARBA00022989"/>
    </source>
</evidence>
<dbReference type="CDD" id="cd06581">
    <property type="entry name" value="TM_PBP1_LivM_like"/>
    <property type="match status" value="1"/>
</dbReference>
<feature type="transmembrane region" description="Helical" evidence="7">
    <location>
        <begin position="200"/>
        <end position="220"/>
    </location>
</feature>
<protein>
    <submittedName>
        <fullName evidence="8">ABC transporter membrane spanning protein</fullName>
    </submittedName>
</protein>
<evidence type="ECO:0000313" key="8">
    <source>
        <dbReference type="EMBL" id="KAF0675005.1"/>
    </source>
</evidence>
<feature type="compositionally biased region" description="Basic and acidic residues" evidence="6">
    <location>
        <begin position="396"/>
        <end position="408"/>
    </location>
</feature>
<evidence type="ECO:0000313" key="9">
    <source>
        <dbReference type="Proteomes" id="UP000698242"/>
    </source>
</evidence>
<accession>A0A921NPV3</accession>
<dbReference type="GO" id="GO:0005886">
    <property type="term" value="C:plasma membrane"/>
    <property type="evidence" value="ECO:0007669"/>
    <property type="project" value="UniProtKB-SubCell"/>
</dbReference>
<feature type="transmembrane region" description="Helical" evidence="7">
    <location>
        <begin position="247"/>
        <end position="267"/>
    </location>
</feature>
<feature type="transmembrane region" description="Helical" evidence="7">
    <location>
        <begin position="123"/>
        <end position="144"/>
    </location>
</feature>
<evidence type="ECO:0000256" key="6">
    <source>
        <dbReference type="SAM" id="MobiDB-lite"/>
    </source>
</evidence>
<keyword evidence="9" id="KW-1185">Reference proteome</keyword>
<dbReference type="InterPro" id="IPR001851">
    <property type="entry name" value="ABC_transp_permease"/>
</dbReference>
<dbReference type="InterPro" id="IPR043428">
    <property type="entry name" value="LivM-like"/>
</dbReference>
<keyword evidence="5 7" id="KW-0472">Membrane</keyword>
<feature type="transmembrane region" description="Helical" evidence="7">
    <location>
        <begin position="91"/>
        <end position="116"/>
    </location>
</feature>